<dbReference type="Gene3D" id="1.10.340.70">
    <property type="match status" value="1"/>
</dbReference>
<dbReference type="GO" id="GO:0003964">
    <property type="term" value="F:RNA-directed DNA polymerase activity"/>
    <property type="evidence" value="ECO:0007669"/>
    <property type="project" value="UniProtKB-EC"/>
</dbReference>
<evidence type="ECO:0000313" key="4">
    <source>
        <dbReference type="EMBL" id="JAQ13529.1"/>
    </source>
</evidence>
<dbReference type="InterPro" id="IPR041588">
    <property type="entry name" value="Integrase_H2C2"/>
</dbReference>
<dbReference type="SUPFAM" id="SSF53098">
    <property type="entry name" value="Ribonuclease H-like"/>
    <property type="match status" value="1"/>
</dbReference>
<dbReference type="EMBL" id="GDHC01005100">
    <property type="protein sequence ID" value="JAQ13529.1"/>
    <property type="molecule type" value="Transcribed_RNA"/>
</dbReference>
<feature type="compositionally biased region" description="Basic and acidic residues" evidence="2">
    <location>
        <begin position="597"/>
        <end position="610"/>
    </location>
</feature>
<feature type="region of interest" description="Disordered" evidence="2">
    <location>
        <begin position="515"/>
        <end position="631"/>
    </location>
</feature>
<dbReference type="AlphaFoldDB" id="A0A146M274"/>
<dbReference type="Gene3D" id="3.30.420.10">
    <property type="entry name" value="Ribonuclease H-like superfamily/Ribonuclease H"/>
    <property type="match status" value="1"/>
</dbReference>
<accession>A0A146M274</accession>
<organism evidence="4">
    <name type="scientific">Lygus hesperus</name>
    <name type="common">Western plant bug</name>
    <dbReference type="NCBI Taxonomy" id="30085"/>
    <lineage>
        <taxon>Eukaryota</taxon>
        <taxon>Metazoa</taxon>
        <taxon>Ecdysozoa</taxon>
        <taxon>Arthropoda</taxon>
        <taxon>Hexapoda</taxon>
        <taxon>Insecta</taxon>
        <taxon>Pterygota</taxon>
        <taxon>Neoptera</taxon>
        <taxon>Paraneoptera</taxon>
        <taxon>Hemiptera</taxon>
        <taxon>Heteroptera</taxon>
        <taxon>Panheteroptera</taxon>
        <taxon>Cimicomorpha</taxon>
        <taxon>Miridae</taxon>
        <taxon>Mirini</taxon>
        <taxon>Lygus</taxon>
    </lineage>
</organism>
<dbReference type="PANTHER" id="PTHR37984">
    <property type="entry name" value="PROTEIN CBG26694"/>
    <property type="match status" value="1"/>
</dbReference>
<dbReference type="PROSITE" id="PS50994">
    <property type="entry name" value="INTEGRASE"/>
    <property type="match status" value="1"/>
</dbReference>
<evidence type="ECO:0000256" key="1">
    <source>
        <dbReference type="ARBA" id="ARBA00012493"/>
    </source>
</evidence>
<evidence type="ECO:0000256" key="2">
    <source>
        <dbReference type="SAM" id="MobiDB-lite"/>
    </source>
</evidence>
<dbReference type="InterPro" id="IPR050951">
    <property type="entry name" value="Retrovirus_Pol_polyprotein"/>
</dbReference>
<sequence>MASNVPIPAKMTTEGNASEHWKYFKEEWENYAIASGLDKKEPSVQVATLKCLLGRGTMQILKNLKLDATKMSAVSTIVSELDAYFSPAVNIIYERYIFGSAVQGASESIDQYVARLRNLVSTCSYGSLEGEMIRDRLVLGIRDEATKKQLICDAKLTLDTAITTCRVNELASAQMRSLHTTTVPEQVNRMHQRRKRPKSTATVKGKGNRIVVPKSLRAEFINKIHLCHLGQNASLRRARDTLFWPFMSVQIKDTIKTCQTCQELAPNQTKTPMKTHRIPSLPWERVSMDTFEFENRQYVVIVDAYSDYFEVEHLPNITTKTIIKFCKQQFARHGIPQVLITDNAPQLISGEFREFAQEWEFLHSTSSPHHSRGNGKAESAVKIAKTLMRKCRRENCDFYSALLEWRNTPTVDMESSPAQRLMSRRTRNRIPMTEKLLIPEVVPEVQELIAAKRRRTKFYYDKSARTLPDLEVGQEVLVKPNSGRMWKSGEVEEKHGQGASYDVVVDGKLYRRNRTWLRPQHTSPTRFPRSSVKVRNTPSPKKNGTDGAETSTEKNCSGHQTNDSSTQTSPKNHNSIKVTKTTNLETPPSTSTKQAHSTKDTESAPRERPKGSRYGRPYIPSKKLQYEKQNR</sequence>
<dbReference type="InterPro" id="IPR012337">
    <property type="entry name" value="RNaseH-like_sf"/>
</dbReference>
<feature type="domain" description="Integrase catalytic" evidence="3">
    <location>
        <begin position="278"/>
        <end position="390"/>
    </location>
</feature>
<dbReference type="PANTHER" id="PTHR37984:SF8">
    <property type="entry name" value="CCHC-TYPE DOMAIN-CONTAINING PROTEIN"/>
    <property type="match status" value="1"/>
</dbReference>
<protein>
    <recommendedName>
        <fullName evidence="1">RNA-directed DNA polymerase</fullName>
        <ecNumber evidence="1">2.7.7.49</ecNumber>
    </recommendedName>
</protein>
<evidence type="ECO:0000259" key="3">
    <source>
        <dbReference type="PROSITE" id="PS50994"/>
    </source>
</evidence>
<dbReference type="FunFam" id="3.30.420.10:FF:000063">
    <property type="entry name" value="Retrovirus-related Pol polyprotein from transposon 297-like Protein"/>
    <property type="match status" value="1"/>
</dbReference>
<dbReference type="GO" id="GO:0003676">
    <property type="term" value="F:nucleic acid binding"/>
    <property type="evidence" value="ECO:0007669"/>
    <property type="project" value="InterPro"/>
</dbReference>
<proteinExistence type="predicted"/>
<dbReference type="Pfam" id="PF17921">
    <property type="entry name" value="Integrase_H2C2"/>
    <property type="match status" value="1"/>
</dbReference>
<dbReference type="FunFam" id="1.10.340.70:FF:000004">
    <property type="entry name" value="Retrovirus-related Pol polyprotein from transposon 297-like Protein"/>
    <property type="match status" value="1"/>
</dbReference>
<dbReference type="InterPro" id="IPR001584">
    <property type="entry name" value="Integrase_cat-core"/>
</dbReference>
<reference evidence="4" key="1">
    <citation type="journal article" date="2016" name="Gigascience">
        <title>De novo construction of an expanded transcriptome assembly for the western tarnished plant bug, Lygus hesperus.</title>
        <authorList>
            <person name="Tassone E.E."/>
            <person name="Geib S.M."/>
            <person name="Hall B."/>
            <person name="Fabrick J.A."/>
            <person name="Brent C.S."/>
            <person name="Hull J.J."/>
        </authorList>
    </citation>
    <scope>NUCLEOTIDE SEQUENCE</scope>
</reference>
<gene>
    <name evidence="4" type="primary">K02A2.6_210</name>
    <name evidence="4" type="ORF">g.45749</name>
</gene>
<dbReference type="Pfam" id="PF00665">
    <property type="entry name" value="rve"/>
    <property type="match status" value="1"/>
</dbReference>
<name>A0A146M274_LYGHE</name>
<dbReference type="EC" id="2.7.7.49" evidence="1"/>
<dbReference type="InterPro" id="IPR036397">
    <property type="entry name" value="RNaseH_sf"/>
</dbReference>
<dbReference type="GO" id="GO:0015074">
    <property type="term" value="P:DNA integration"/>
    <property type="evidence" value="ECO:0007669"/>
    <property type="project" value="InterPro"/>
</dbReference>
<feature type="compositionally biased region" description="Polar residues" evidence="2">
    <location>
        <begin position="533"/>
        <end position="595"/>
    </location>
</feature>